<name>A0A815PAW4_9BILA</name>
<dbReference type="EMBL" id="CAJNOW010005311">
    <property type="protein sequence ID" value="CAF1446465.1"/>
    <property type="molecule type" value="Genomic_DNA"/>
</dbReference>
<sequence length="217" mass="25507">MEHAKAFLKQTENRTATFDKSSRCLDSTVVRIKNALSEFDYDTYNQKIKVCRNVLPVTQRTPYSTRSYRSTNNNLNQDNTNADMQTDLNSFGTKFINSRLQSIDERFGEDSRIIMDNILMFTKLNEYNNDEVLKNPLTNLYCSPMHYNHKVYERTDEPLLCFRNLEKELPQLRVLLKTSKNDIQEKKENNGMDDEVCLLDVVKFLSVNGQYLVPEWF</sequence>
<dbReference type="AlphaFoldDB" id="A0A815PAW4"/>
<proteinExistence type="predicted"/>
<evidence type="ECO:0000313" key="1">
    <source>
        <dbReference type="EMBL" id="CAF1446465.1"/>
    </source>
</evidence>
<accession>A0A815PAW4</accession>
<comment type="caution">
    <text evidence="1">The sequence shown here is derived from an EMBL/GenBank/DDBJ whole genome shotgun (WGS) entry which is preliminary data.</text>
</comment>
<reference evidence="1" key="1">
    <citation type="submission" date="2021-02" db="EMBL/GenBank/DDBJ databases">
        <authorList>
            <person name="Nowell W R."/>
        </authorList>
    </citation>
    <scope>NUCLEOTIDE SEQUENCE</scope>
</reference>
<protein>
    <submittedName>
        <fullName evidence="1">Uncharacterized protein</fullName>
    </submittedName>
</protein>
<dbReference type="OrthoDB" id="10208599at2759"/>
<gene>
    <name evidence="1" type="ORF">KQP761_LOCUS11773</name>
</gene>
<dbReference type="Proteomes" id="UP000663834">
    <property type="component" value="Unassembled WGS sequence"/>
</dbReference>
<organism evidence="1 2">
    <name type="scientific">Rotaria magnacalcarata</name>
    <dbReference type="NCBI Taxonomy" id="392030"/>
    <lineage>
        <taxon>Eukaryota</taxon>
        <taxon>Metazoa</taxon>
        <taxon>Spiralia</taxon>
        <taxon>Gnathifera</taxon>
        <taxon>Rotifera</taxon>
        <taxon>Eurotatoria</taxon>
        <taxon>Bdelloidea</taxon>
        <taxon>Philodinida</taxon>
        <taxon>Philodinidae</taxon>
        <taxon>Rotaria</taxon>
    </lineage>
</organism>
<evidence type="ECO:0000313" key="2">
    <source>
        <dbReference type="Proteomes" id="UP000663834"/>
    </source>
</evidence>